<sequence>MATPLKIFITGPTGHIGGTVLTRLLKHKDVATFKITALVRSDEKAKKLKSLGVNVVKGSYTDEDLSIITNEAAQSDIVFAICDADLLPPTQAILKGLKIKYEKSGKAPVLIHTTTPFIGILTDNARGLTSEHYTYSDYDTEKLNALPESVIHRNVDNPIIEADKAGYVKTYFVIPSTVFGQPADSTLVDLGIQITTSGVFKYFITPYLGRKQGGYFGKGLNTWNLISVEETADLFIVLFDAIRNTPDVPGHGSEGYYFGESALFTYKELAAAVSEALVEIGIGISKEPSAFTQEEADTLVHPIIGQMVGSNSYAKGDRSRALGWKPTSTKEDLFATIKEELRIFITGATGYVGGGVLARLLKHKDAASFSITALVRSAEKGEKLTTLGVNVLTGSYSDADLSFLTDEAALSDIVFAIADSDQLPAAQAILKGLKIKFEKTGKAPILIHTARLNVIALISDDARGLSSDHITYSDLDVEKLNALPDSVFHRNVDIPIVEADKAGYVKSYIITPSAIYGRPSASPVVELGIQNTVSLVQSYCIKPSILRKQGGYFGKGVNYWSGVSVDDTSDLYLVLFDAIRKAPEVPGHGIEGYYFAANFYFPLIEMARTISEVLVENGIGTLKEPSPFTQEEIDEIYGPGPLWTFLAANFYAKADRSRALGWKPRGTKADFLVYVREEVKVFLTESRGTIA</sequence>
<dbReference type="AlphaFoldDB" id="A0A409WL46"/>
<dbReference type="InParanoid" id="A0A409WL46"/>
<dbReference type="GO" id="GO:0004029">
    <property type="term" value="F:aldehyde dehydrogenase (NAD+) activity"/>
    <property type="evidence" value="ECO:0007669"/>
    <property type="project" value="TreeGrafter"/>
</dbReference>
<dbReference type="Proteomes" id="UP000283269">
    <property type="component" value="Unassembled WGS sequence"/>
</dbReference>
<accession>A0A409WL46</accession>
<evidence type="ECO:0000313" key="3">
    <source>
        <dbReference type="Proteomes" id="UP000283269"/>
    </source>
</evidence>
<reference evidence="2 3" key="1">
    <citation type="journal article" date="2018" name="Evol. Lett.">
        <title>Horizontal gene cluster transfer increased hallucinogenic mushroom diversity.</title>
        <authorList>
            <person name="Reynolds H.T."/>
            <person name="Vijayakumar V."/>
            <person name="Gluck-Thaler E."/>
            <person name="Korotkin H.B."/>
            <person name="Matheny P.B."/>
            <person name="Slot J.C."/>
        </authorList>
    </citation>
    <scope>NUCLEOTIDE SEQUENCE [LARGE SCALE GENOMIC DNA]</scope>
    <source>
        <strain evidence="2 3">2631</strain>
    </source>
</reference>
<dbReference type="GO" id="GO:0005737">
    <property type="term" value="C:cytoplasm"/>
    <property type="evidence" value="ECO:0007669"/>
    <property type="project" value="TreeGrafter"/>
</dbReference>
<name>A0A409WL46_PSICY</name>
<feature type="domain" description="NmrA-like" evidence="1">
    <location>
        <begin position="6"/>
        <end position="82"/>
    </location>
</feature>
<dbReference type="Pfam" id="PF05368">
    <property type="entry name" value="NmrA"/>
    <property type="match status" value="2"/>
</dbReference>
<comment type="caution">
    <text evidence="2">The sequence shown here is derived from an EMBL/GenBank/DDBJ whole genome shotgun (WGS) entry which is preliminary data.</text>
</comment>
<protein>
    <recommendedName>
        <fullName evidence="1">NmrA-like domain-containing protein</fullName>
    </recommendedName>
</protein>
<organism evidence="2 3">
    <name type="scientific">Psilocybe cyanescens</name>
    <dbReference type="NCBI Taxonomy" id="93625"/>
    <lineage>
        <taxon>Eukaryota</taxon>
        <taxon>Fungi</taxon>
        <taxon>Dikarya</taxon>
        <taxon>Basidiomycota</taxon>
        <taxon>Agaricomycotina</taxon>
        <taxon>Agaricomycetes</taxon>
        <taxon>Agaricomycetidae</taxon>
        <taxon>Agaricales</taxon>
        <taxon>Agaricineae</taxon>
        <taxon>Strophariaceae</taxon>
        <taxon>Psilocybe</taxon>
    </lineage>
</organism>
<dbReference type="PANTHER" id="PTHR48079">
    <property type="entry name" value="PROTEIN YEEZ"/>
    <property type="match status" value="1"/>
</dbReference>
<dbReference type="InterPro" id="IPR036291">
    <property type="entry name" value="NAD(P)-bd_dom_sf"/>
</dbReference>
<dbReference type="PANTHER" id="PTHR48079:SF6">
    <property type="entry name" value="NAD(P)-BINDING DOMAIN-CONTAINING PROTEIN-RELATED"/>
    <property type="match status" value="1"/>
</dbReference>
<proteinExistence type="predicted"/>
<dbReference type="EMBL" id="NHYD01003386">
    <property type="protein sequence ID" value="PPQ79212.1"/>
    <property type="molecule type" value="Genomic_DNA"/>
</dbReference>
<dbReference type="OrthoDB" id="2130169at2759"/>
<dbReference type="InterPro" id="IPR051783">
    <property type="entry name" value="NAD(P)-dependent_oxidoreduct"/>
</dbReference>
<dbReference type="Gene3D" id="3.40.50.720">
    <property type="entry name" value="NAD(P)-binding Rossmann-like Domain"/>
    <property type="match status" value="2"/>
</dbReference>
<keyword evidence="3" id="KW-1185">Reference proteome</keyword>
<dbReference type="InterPro" id="IPR008030">
    <property type="entry name" value="NmrA-like"/>
</dbReference>
<gene>
    <name evidence="2" type="ORF">CVT25_002818</name>
</gene>
<feature type="domain" description="NmrA-like" evidence="1">
    <location>
        <begin position="342"/>
        <end position="418"/>
    </location>
</feature>
<evidence type="ECO:0000313" key="2">
    <source>
        <dbReference type="EMBL" id="PPQ79212.1"/>
    </source>
</evidence>
<dbReference type="SUPFAM" id="SSF51735">
    <property type="entry name" value="NAD(P)-binding Rossmann-fold domains"/>
    <property type="match status" value="2"/>
</dbReference>
<dbReference type="STRING" id="93625.A0A409WL46"/>
<evidence type="ECO:0000259" key="1">
    <source>
        <dbReference type="Pfam" id="PF05368"/>
    </source>
</evidence>